<evidence type="ECO:0000256" key="1">
    <source>
        <dbReference type="SAM" id="MobiDB-lite"/>
    </source>
</evidence>
<dbReference type="PANTHER" id="PTHR31912">
    <property type="entry name" value="IP13529P"/>
    <property type="match status" value="1"/>
</dbReference>
<dbReference type="Proteomes" id="UP000044841">
    <property type="component" value="Unassembled WGS sequence"/>
</dbReference>
<proteinExistence type="predicted"/>
<feature type="region of interest" description="Disordered" evidence="1">
    <location>
        <begin position="1329"/>
        <end position="1528"/>
    </location>
</feature>
<gene>
    <name evidence="2" type="ORF">RSOLAG22IIIB_12434</name>
</gene>
<dbReference type="PANTHER" id="PTHR31912:SF34">
    <property type="entry name" value="NOTOCHORD-RELATED PROTEIN"/>
    <property type="match status" value="1"/>
</dbReference>
<organism evidence="2 3">
    <name type="scientific">Rhizoctonia solani</name>
    <dbReference type="NCBI Taxonomy" id="456999"/>
    <lineage>
        <taxon>Eukaryota</taxon>
        <taxon>Fungi</taxon>
        <taxon>Dikarya</taxon>
        <taxon>Basidiomycota</taxon>
        <taxon>Agaricomycotina</taxon>
        <taxon>Agaricomycetes</taxon>
        <taxon>Cantharellales</taxon>
        <taxon>Ceratobasidiaceae</taxon>
        <taxon>Rhizoctonia</taxon>
    </lineage>
</organism>
<sequence length="1528" mass="168004">MSLAEDSHIAIIGGGRAACSLCADVNGIPTRFDKRHIKRHIDTATHQNKMKGLATGARANPEVQPSSAVTTSTTDSEGGDFDDNFGELFSTLFFQSSDESTTLAGSQLHNCATPPLADIFDDPPASQGMLDNDMPALVSDSDSNGDWETDSDKAQSSTAPKVARTPTTARTTSGGRWSPWPTKAMFLADALFTSPHLNFSCPQMRAVLQFANACGATDIPSLEALNKIQEQLKTVVGDPATRYSVPSGNIYYVNSIAESIKKDVSNPYVRPEMSFFPHMDGDRMSQAWNGHKLLHRLDDSFLTPCVTVNDQVLYVNELVRRAGGWFIPLRWILFGPNKELRAIGHVVTESPDGLHVHSNRRTVVPVATFLESFLEITAGSGRPIFDAESTNFEARMPHPLRELAGSRLVYSIPLIIFMDDASGNTSKQWNKHWSCYMSNAALRREALQLEYNVRFVTTSTHATPSELMHGIRVSIESAFNNPVIAFDCLAGQEVLVRPFALFWAGNNPMQAEHCSSSGLNSSHFCRTCMVGGSNEFKQSFEGYPTLFKIKEHTQTSGIKDSTTQPLVDRLTELNKSLRLPDANGLRRSQDEIDNILSIELAAIKRASYMNPLLDMPGVDIHRDTPTELLHTILLGVVKYFWAQTVCIVEKEKSLHILESRLASLSVQGLTTGKVPARYICQYRGSLVGKHFKMLVQLMPFAIFDLIPGDPNVICAWNLLGRLTTLLWYTEIEDIHAYTKAWTPGAPHWRASVKPQEWSIFSFHHKLATNAPGSLKAQYYPLVSVIAQSGDVVASGSDILFDADGPVKMFGHATHLFGCVEPNQAHSFYVVAQLYQITGKHALWDVPLAIRSSNIVCIPSKSVDCLLNVQHDCHGNGPCSRTEQVFETQEREETRKVLLRTAHAKNSHFIINIHGLHNAQRIRRALLADVFARTPLGINREEIMQEAVKRMKTAKEGKTIVAAAKKDAKAMVSAAVKEAAQSGSMPEGGTKRTVAECSPNFNHHRVCFNMGCASDDELDLEFEEELTDPPPTENLPLNARTIPSARTDVFSMIGSQQPITPAIITSFAKACCEELGIADGLKDDVLQTAKLPPQLMLIRLYARTVAFGKNVQTTKVDAFLSSPEFKETITRRLQAGLLDPHISCYVEGTTARFVKHIIDNPASYEIPTAVQAQFMHSKSFSSAIGKVLSTFRGELQRKLARSITDKEDIGTLASRLAIHGFIMTQEHLFRIAFIRTYYIEFTSKSGNKTAPSSKDKEKDKAETKWFWSFIDAKIEKFNKKSPKDRLSALERNIAKDRRMFPPPKAGAPVTPSTNMPEWQASVTRSVATMEGYQSGPPEDEAPPPPPAVTQTNSSSVARRPRQRSSEASTAPPPSTEPSSSINQPDIEEEEDQGSGRILPTHRPLPRPTQAHPSVTSGPSDMEIDPYSGNGQVPLQQHPPPAGTSTHTTTGPIRRGPTQRGDTIRHNPLALPSHSSAASLASPGGQTGSRTLHSRVVSASQNLPGTHYHADDSQYDPRDSDTAGAALDYA</sequence>
<reference evidence="2 3" key="1">
    <citation type="submission" date="2015-07" db="EMBL/GenBank/DDBJ databases">
        <authorList>
            <person name="Noorani M."/>
        </authorList>
    </citation>
    <scope>NUCLEOTIDE SEQUENCE [LARGE SCALE GENOMIC DNA]</scope>
    <source>
        <strain evidence="2">BBA 69670</strain>
    </source>
</reference>
<keyword evidence="3" id="KW-1185">Reference proteome</keyword>
<dbReference type="EMBL" id="CYGV01001732">
    <property type="protein sequence ID" value="CUA76648.1"/>
    <property type="molecule type" value="Genomic_DNA"/>
</dbReference>
<feature type="compositionally biased region" description="Low complexity" evidence="1">
    <location>
        <begin position="1466"/>
        <end position="1481"/>
    </location>
</feature>
<protein>
    <submittedName>
        <fullName evidence="2">Uncharacterized protein</fullName>
    </submittedName>
</protein>
<feature type="region of interest" description="Disordered" evidence="1">
    <location>
        <begin position="135"/>
        <end position="176"/>
    </location>
</feature>
<evidence type="ECO:0000313" key="3">
    <source>
        <dbReference type="Proteomes" id="UP000044841"/>
    </source>
</evidence>
<feature type="compositionally biased region" description="Polar residues" evidence="1">
    <location>
        <begin position="63"/>
        <end position="76"/>
    </location>
</feature>
<feature type="region of interest" description="Disordered" evidence="1">
    <location>
        <begin position="57"/>
        <end position="79"/>
    </location>
</feature>
<evidence type="ECO:0000313" key="2">
    <source>
        <dbReference type="EMBL" id="CUA76648.1"/>
    </source>
</evidence>
<feature type="region of interest" description="Disordered" evidence="1">
    <location>
        <begin position="1291"/>
        <end position="1316"/>
    </location>
</feature>
<feature type="compositionally biased region" description="Polar residues" evidence="1">
    <location>
        <begin position="154"/>
        <end position="175"/>
    </location>
</feature>
<feature type="compositionally biased region" description="Basic and acidic residues" evidence="1">
    <location>
        <begin position="1506"/>
        <end position="1519"/>
    </location>
</feature>
<accession>A0A0K6GDF6</accession>
<name>A0A0K6GDF6_9AGAM</name>